<name>A0ABU9GSS2_9GAMM</name>
<evidence type="ECO:0000313" key="1">
    <source>
        <dbReference type="EMBL" id="MEL0630379.1"/>
    </source>
</evidence>
<dbReference type="RefSeq" id="WP_341598508.1">
    <property type="nucleotide sequence ID" value="NZ_JBAKAZ010000052.1"/>
</dbReference>
<evidence type="ECO:0000313" key="2">
    <source>
        <dbReference type="Proteomes" id="UP001369082"/>
    </source>
</evidence>
<proteinExistence type="predicted"/>
<keyword evidence="2" id="KW-1185">Reference proteome</keyword>
<protein>
    <submittedName>
        <fullName evidence="1">Uncharacterized protein</fullName>
    </submittedName>
</protein>
<organism evidence="1 2">
    <name type="scientific">Psychromonas aquatilis</name>
    <dbReference type="NCBI Taxonomy" id="2005072"/>
    <lineage>
        <taxon>Bacteria</taxon>
        <taxon>Pseudomonadati</taxon>
        <taxon>Pseudomonadota</taxon>
        <taxon>Gammaproteobacteria</taxon>
        <taxon>Alteromonadales</taxon>
        <taxon>Psychromonadaceae</taxon>
        <taxon>Psychromonas</taxon>
    </lineage>
</organism>
<gene>
    <name evidence="1" type="ORF">V6256_12250</name>
</gene>
<reference evidence="1 2" key="1">
    <citation type="submission" date="2024-02" db="EMBL/GenBank/DDBJ databases">
        <title>Bacteria isolated from the canopy kelp, Nereocystis luetkeana.</title>
        <authorList>
            <person name="Pfister C.A."/>
            <person name="Younker I.T."/>
            <person name="Light S.H."/>
        </authorList>
    </citation>
    <scope>NUCLEOTIDE SEQUENCE [LARGE SCALE GENOMIC DNA]</scope>
    <source>
        <strain evidence="1 2">TI.1.05</strain>
    </source>
</reference>
<accession>A0ABU9GSS2</accession>
<dbReference type="Proteomes" id="UP001369082">
    <property type="component" value="Unassembled WGS sequence"/>
</dbReference>
<comment type="caution">
    <text evidence="1">The sequence shown here is derived from an EMBL/GenBank/DDBJ whole genome shotgun (WGS) entry which is preliminary data.</text>
</comment>
<sequence length="71" mass="7924">MHKLYIIALMIKLSFGGVVLAKTWTNSEGVKVSDTCRAVSGEHFTFKRLVYPIGTPCHFTLEGRSYKGKFG</sequence>
<dbReference type="EMBL" id="JBAKAZ010000052">
    <property type="protein sequence ID" value="MEL0630379.1"/>
    <property type="molecule type" value="Genomic_DNA"/>
</dbReference>